<organism evidence="1 2">
    <name type="scientific">Pseudomonas abyssi</name>
    <dbReference type="NCBI Taxonomy" id="170540"/>
    <lineage>
        <taxon>Bacteria</taxon>
        <taxon>Pseudomonadati</taxon>
        <taxon>Pseudomonadota</taxon>
        <taxon>Gammaproteobacteria</taxon>
        <taxon>Pseudomonadales</taxon>
        <taxon>Pseudomonadaceae</taxon>
        <taxon>Pseudomonas</taxon>
    </lineage>
</organism>
<evidence type="ECO:0000313" key="1">
    <source>
        <dbReference type="EMBL" id="RGP57083.1"/>
    </source>
</evidence>
<name>A0A395RAL0_9PSED</name>
<accession>A0A395RAL0</accession>
<protein>
    <recommendedName>
        <fullName evidence="3">DUF2793 domain-containing protein</fullName>
    </recommendedName>
</protein>
<dbReference type="InterPro" id="IPR021251">
    <property type="entry name" value="DUF2793"/>
</dbReference>
<comment type="caution">
    <text evidence="1">The sequence shown here is derived from an EMBL/GenBank/DDBJ whole genome shotgun (WGS) entry which is preliminary data.</text>
</comment>
<evidence type="ECO:0008006" key="3">
    <source>
        <dbReference type="Google" id="ProtNLM"/>
    </source>
</evidence>
<dbReference type="OrthoDB" id="7018784at2"/>
<dbReference type="EMBL" id="LMAZ01000001">
    <property type="protein sequence ID" value="RGP57083.1"/>
    <property type="molecule type" value="Genomic_DNA"/>
</dbReference>
<gene>
    <name evidence="1" type="ORF">ASB58_07060</name>
</gene>
<sequence length="243" mass="25117">MSTPNLNLTELANQQNQYLNANATFAIIDALLQTPVISKTLTAAPGSPADGALYIMADAWAGITGAAADRLALYRTGSGWIVITPKEGWKKEVLADGLTYRYDGSDWLEWIASSSTAFADITGSPGDNTALAAALAAKADAVQDNLSASVAPTVDNDETEGYEPRSRWFDIVAGESYLCLSAATGAAVWVQTSVTLDELGSAALANMGSGGDEVPDNDAVDAKIAAVVGDIDAALDAINGEVI</sequence>
<proteinExistence type="predicted"/>
<keyword evidence="2" id="KW-1185">Reference proteome</keyword>
<dbReference type="Pfam" id="PF10983">
    <property type="entry name" value="DUF2793"/>
    <property type="match status" value="1"/>
</dbReference>
<dbReference type="RefSeq" id="WP_118129819.1">
    <property type="nucleotide sequence ID" value="NZ_LMAZ01000001.1"/>
</dbReference>
<evidence type="ECO:0000313" key="2">
    <source>
        <dbReference type="Proteomes" id="UP000265411"/>
    </source>
</evidence>
<dbReference type="AlphaFoldDB" id="A0A395RAL0"/>
<reference evidence="1 2" key="1">
    <citation type="journal article" date="2018" name="Syst. Appl. Microbiol.">
        <title>Pseudomonas gallaeciensis sp. nov., isolated from crude-oil-contaminated intertidal sand samples after the Prestige oil spill.</title>
        <authorList>
            <person name="Mulet M."/>
            <person name="Sanchez D."/>
            <person name="Rodriguez A.C."/>
            <person name="Nogales B."/>
            <person name="Bosch R."/>
            <person name="Busquets A."/>
            <person name="Gomila M."/>
            <person name="Lalucat J."/>
            <person name="Garcia-Valdes E."/>
        </authorList>
    </citation>
    <scope>NUCLEOTIDE SEQUENCE [LARGE SCALE GENOMIC DNA]</scope>
    <source>
        <strain evidence="1 2">V113</strain>
    </source>
</reference>
<dbReference type="Proteomes" id="UP000265411">
    <property type="component" value="Unassembled WGS sequence"/>
</dbReference>